<keyword evidence="2" id="KW-0560">Oxidoreductase</keyword>
<dbReference type="PRINTS" id="PR00359">
    <property type="entry name" value="BP450"/>
</dbReference>
<sequence length="419" mass="46992">MAEGLSADEPFEDGAEFRYDPFSIEAMTDPTVFYPTLRDHYPAYYLPQYDAWAISRFADVWDGFLDSENFTEAEGQIFDQRRLLIHNDGVVPQPVIEPTVDIFNHIDGALHTRFRQTLAPPFLKGNVAKLAPQIEKLTRDRIVELRDRGRFDINADFASHVAAGSMCLILGIPLDRVPDIIRLVNLGVAREPGKPGFTKKGGEAIGQLHAMLVEIIARRRAGGGEPNRTLDALLSADLVGRPLSDGEIARQMSTLLVGGSETLPKIVSGGLLELSRRPDQLAEIREDVETRAPQAFEEVLRFNAPAQWFGRTVKHDRDLAGVRLRAGQRVILLIAAANRDRREFDRPDEFIWHRKARRLLSFGIGPHFCIGIHVARLEGQIMLREFLHAFPRFTVDPAAGEFAVSEFQMGWTSLPAEIQ</sequence>
<comment type="caution">
    <text evidence="3">The sequence shown here is derived from an EMBL/GenBank/DDBJ whole genome shotgun (WGS) entry which is preliminary data.</text>
</comment>
<evidence type="ECO:0000313" key="4">
    <source>
        <dbReference type="Proteomes" id="UP000282971"/>
    </source>
</evidence>
<dbReference type="GO" id="GO:0004497">
    <property type="term" value="F:monooxygenase activity"/>
    <property type="evidence" value="ECO:0007669"/>
    <property type="project" value="UniProtKB-KW"/>
</dbReference>
<proteinExistence type="inferred from homology"/>
<keyword evidence="4" id="KW-1185">Reference proteome</keyword>
<dbReference type="InterPro" id="IPR002397">
    <property type="entry name" value="Cyt_P450_B"/>
</dbReference>
<accession>A0A437M0G7</accession>
<dbReference type="PANTHER" id="PTHR46696">
    <property type="entry name" value="P450, PUTATIVE (EUROFUNG)-RELATED"/>
    <property type="match status" value="1"/>
</dbReference>
<dbReference type="SUPFAM" id="SSF48264">
    <property type="entry name" value="Cytochrome P450"/>
    <property type="match status" value="1"/>
</dbReference>
<keyword evidence="2" id="KW-0479">Metal-binding</keyword>
<keyword evidence="2" id="KW-0408">Iron</keyword>
<reference evidence="3 4" key="1">
    <citation type="submission" date="2019-01" db="EMBL/GenBank/DDBJ databases">
        <authorList>
            <person name="Chen W.-M."/>
        </authorList>
    </citation>
    <scope>NUCLEOTIDE SEQUENCE [LARGE SCALE GENOMIC DNA]</scope>
    <source>
        <strain evidence="3 4">CCP-7</strain>
    </source>
</reference>
<dbReference type="PROSITE" id="PS00086">
    <property type="entry name" value="CYTOCHROME_P450"/>
    <property type="match status" value="1"/>
</dbReference>
<name>A0A437M0G7_9SPHN</name>
<evidence type="ECO:0000256" key="2">
    <source>
        <dbReference type="RuleBase" id="RU000461"/>
    </source>
</evidence>
<dbReference type="Pfam" id="PF00067">
    <property type="entry name" value="p450"/>
    <property type="match status" value="1"/>
</dbReference>
<organism evidence="3 4">
    <name type="scientific">Sphingomonas crocodyli</name>
    <dbReference type="NCBI Taxonomy" id="1979270"/>
    <lineage>
        <taxon>Bacteria</taxon>
        <taxon>Pseudomonadati</taxon>
        <taxon>Pseudomonadota</taxon>
        <taxon>Alphaproteobacteria</taxon>
        <taxon>Sphingomonadales</taxon>
        <taxon>Sphingomonadaceae</taxon>
        <taxon>Sphingomonas</taxon>
    </lineage>
</organism>
<dbReference type="Proteomes" id="UP000282971">
    <property type="component" value="Unassembled WGS sequence"/>
</dbReference>
<dbReference type="PANTHER" id="PTHR46696:SF6">
    <property type="entry name" value="P450, PUTATIVE (EUROFUNG)-RELATED"/>
    <property type="match status" value="1"/>
</dbReference>
<dbReference type="GO" id="GO:0020037">
    <property type="term" value="F:heme binding"/>
    <property type="evidence" value="ECO:0007669"/>
    <property type="project" value="InterPro"/>
</dbReference>
<dbReference type="InterPro" id="IPR036396">
    <property type="entry name" value="Cyt_P450_sf"/>
</dbReference>
<protein>
    <submittedName>
        <fullName evidence="3">Cytochrome P450</fullName>
    </submittedName>
</protein>
<evidence type="ECO:0000256" key="1">
    <source>
        <dbReference type="ARBA" id="ARBA00010617"/>
    </source>
</evidence>
<gene>
    <name evidence="3" type="ORF">EOD43_16230</name>
</gene>
<keyword evidence="2" id="KW-0503">Monooxygenase</keyword>
<keyword evidence="2" id="KW-0349">Heme</keyword>
<dbReference type="InterPro" id="IPR001128">
    <property type="entry name" value="Cyt_P450"/>
</dbReference>
<dbReference type="RefSeq" id="WP_127745090.1">
    <property type="nucleotide sequence ID" value="NZ_SACN01000002.1"/>
</dbReference>
<dbReference type="AlphaFoldDB" id="A0A437M0G7"/>
<dbReference type="EMBL" id="SACN01000002">
    <property type="protein sequence ID" value="RVT91075.1"/>
    <property type="molecule type" value="Genomic_DNA"/>
</dbReference>
<dbReference type="GO" id="GO:0005506">
    <property type="term" value="F:iron ion binding"/>
    <property type="evidence" value="ECO:0007669"/>
    <property type="project" value="InterPro"/>
</dbReference>
<dbReference type="Gene3D" id="1.10.630.10">
    <property type="entry name" value="Cytochrome P450"/>
    <property type="match status" value="1"/>
</dbReference>
<comment type="similarity">
    <text evidence="1 2">Belongs to the cytochrome P450 family.</text>
</comment>
<dbReference type="InterPro" id="IPR017972">
    <property type="entry name" value="Cyt_P450_CS"/>
</dbReference>
<dbReference type="GO" id="GO:0016705">
    <property type="term" value="F:oxidoreductase activity, acting on paired donors, with incorporation or reduction of molecular oxygen"/>
    <property type="evidence" value="ECO:0007669"/>
    <property type="project" value="InterPro"/>
</dbReference>
<evidence type="ECO:0000313" key="3">
    <source>
        <dbReference type="EMBL" id="RVT91075.1"/>
    </source>
</evidence>
<dbReference type="OrthoDB" id="5522954at2"/>